<sequence>MTEIRDQTLAGRVALVTGAGNGIGRATALKLAARGAIVGVNDLKPEFVESTVAAIEAAGGNAVAVTQDVSSRDGMRQAVLALAQQQKRFDILVNNAAWVRYQSVPDIAPETVDRMLNIGFKAIIWGIQAAAEVMDAERGGAIVNVASVAGLISAKNSIVYSGIKAGVMGITRAAAAELGARNIRVNAVAPSAIPTEGTMRNRNAELDARRVARTPLGRLGTVDDIAKAICFLAGDEAGFISAQVLTVDGGITLTNIA</sequence>
<dbReference type="CDD" id="cd05233">
    <property type="entry name" value="SDR_c"/>
    <property type="match status" value="1"/>
</dbReference>
<dbReference type="PRINTS" id="PR00080">
    <property type="entry name" value="SDRFAMILY"/>
</dbReference>
<dbReference type="Pfam" id="PF13561">
    <property type="entry name" value="adh_short_C2"/>
    <property type="match status" value="1"/>
</dbReference>
<keyword evidence="2" id="KW-0560">Oxidoreductase</keyword>
<dbReference type="Gene3D" id="3.40.50.720">
    <property type="entry name" value="NAD(P)-binding Rossmann-like Domain"/>
    <property type="match status" value="1"/>
</dbReference>
<comment type="caution">
    <text evidence="3">The sequence shown here is derived from an EMBL/GenBank/DDBJ whole genome shotgun (WGS) entry which is preliminary data.</text>
</comment>
<accession>A0A2M6UPF9</accession>
<dbReference type="RefSeq" id="WP_100181513.1">
    <property type="nucleotide sequence ID" value="NZ_LFJC01000003.1"/>
</dbReference>
<dbReference type="GO" id="GO:0016616">
    <property type="term" value="F:oxidoreductase activity, acting on the CH-OH group of donors, NAD or NADP as acceptor"/>
    <property type="evidence" value="ECO:0007669"/>
    <property type="project" value="TreeGrafter"/>
</dbReference>
<organism evidence="3 4">
    <name type="scientific">Bradyrhizobium nitroreducens</name>
    <dbReference type="NCBI Taxonomy" id="709803"/>
    <lineage>
        <taxon>Bacteria</taxon>
        <taxon>Pseudomonadati</taxon>
        <taxon>Pseudomonadota</taxon>
        <taxon>Alphaproteobacteria</taxon>
        <taxon>Hyphomicrobiales</taxon>
        <taxon>Nitrobacteraceae</taxon>
        <taxon>Bradyrhizobium</taxon>
    </lineage>
</organism>
<dbReference type="FunFam" id="3.40.50.720:FF:000084">
    <property type="entry name" value="Short-chain dehydrogenase reductase"/>
    <property type="match status" value="1"/>
</dbReference>
<evidence type="ECO:0000256" key="2">
    <source>
        <dbReference type="ARBA" id="ARBA00023002"/>
    </source>
</evidence>
<evidence type="ECO:0000313" key="3">
    <source>
        <dbReference type="EMBL" id="PIT06484.1"/>
    </source>
</evidence>
<dbReference type="InterPro" id="IPR036291">
    <property type="entry name" value="NAD(P)-bd_dom_sf"/>
</dbReference>
<dbReference type="PRINTS" id="PR00081">
    <property type="entry name" value="GDHRDH"/>
</dbReference>
<keyword evidence="4" id="KW-1185">Reference proteome</keyword>
<dbReference type="SUPFAM" id="SSF51735">
    <property type="entry name" value="NAD(P)-binding Rossmann-fold domains"/>
    <property type="match status" value="1"/>
</dbReference>
<dbReference type="EMBL" id="LFJC01000003">
    <property type="protein sequence ID" value="PIT06484.1"/>
    <property type="molecule type" value="Genomic_DNA"/>
</dbReference>
<dbReference type="PANTHER" id="PTHR42760">
    <property type="entry name" value="SHORT-CHAIN DEHYDROGENASES/REDUCTASES FAMILY MEMBER"/>
    <property type="match status" value="1"/>
</dbReference>
<dbReference type="InterPro" id="IPR002347">
    <property type="entry name" value="SDR_fam"/>
</dbReference>
<dbReference type="PANTHER" id="PTHR42760:SF133">
    <property type="entry name" value="3-OXOACYL-[ACYL-CARRIER-PROTEIN] REDUCTASE"/>
    <property type="match status" value="1"/>
</dbReference>
<dbReference type="NCBIfam" id="NF005559">
    <property type="entry name" value="PRK07231.1"/>
    <property type="match status" value="1"/>
</dbReference>
<evidence type="ECO:0000256" key="1">
    <source>
        <dbReference type="ARBA" id="ARBA00006484"/>
    </source>
</evidence>
<proteinExistence type="inferred from homology"/>
<comment type="similarity">
    <text evidence="1">Belongs to the short-chain dehydrogenases/reductases (SDR) family.</text>
</comment>
<protein>
    <submittedName>
        <fullName evidence="3">Oxidoreductase</fullName>
    </submittedName>
</protein>
<evidence type="ECO:0000313" key="4">
    <source>
        <dbReference type="Proteomes" id="UP000228930"/>
    </source>
</evidence>
<dbReference type="Proteomes" id="UP000228930">
    <property type="component" value="Unassembled WGS sequence"/>
</dbReference>
<gene>
    <name evidence="3" type="ORF">TSA1_33970</name>
</gene>
<dbReference type="AlphaFoldDB" id="A0A2M6UPF9"/>
<reference evidence="3 4" key="1">
    <citation type="submission" date="2015-06" db="EMBL/GenBank/DDBJ databases">
        <title>Comparative genome analysis of nirS-carrying Bradyrhizobium sp. strains.</title>
        <authorList>
            <person name="Ishii S."/>
            <person name="Jang J."/>
            <person name="Nishizawa T."/>
            <person name="Senoo K."/>
        </authorList>
    </citation>
    <scope>NUCLEOTIDE SEQUENCE [LARGE SCALE GENOMIC DNA]</scope>
    <source>
        <strain evidence="3 4">TSA1</strain>
    </source>
</reference>
<name>A0A2M6UPF9_9BRAD</name>